<dbReference type="EMBL" id="JAPTGB010000002">
    <property type="protein sequence ID" value="MCZ0859760.1"/>
    <property type="molecule type" value="Genomic_DNA"/>
</dbReference>
<keyword evidence="3" id="KW-1185">Reference proteome</keyword>
<accession>A0ABT4IDE3</accession>
<evidence type="ECO:0008006" key="4">
    <source>
        <dbReference type="Google" id="ProtNLM"/>
    </source>
</evidence>
<evidence type="ECO:0000256" key="1">
    <source>
        <dbReference type="SAM" id="Phobius"/>
    </source>
</evidence>
<sequence length="214" mass="22465">MRDVRIRLAVVILLSLAAFTGGTGTLLSAACWILFCAKETFVRVSWKLFVPVTVLAAGFPGLILSLTGGEGGMYAAKIFVILAFAFWFGAVQKPGEFLDLGVWALGRKTGFDLGLAAELSLQFLAGITDDLTHMKQALRIKGQKLSVATLPPLAAGLLLLSLTRANHVGAHLARRGYRTGGTYVPAFARSGTDLVILCTAGICAAAGFLAAIPA</sequence>
<feature type="transmembrane region" description="Helical" evidence="1">
    <location>
        <begin position="71"/>
        <end position="90"/>
    </location>
</feature>
<dbReference type="Proteomes" id="UP001141422">
    <property type="component" value="Unassembled WGS sequence"/>
</dbReference>
<evidence type="ECO:0000313" key="2">
    <source>
        <dbReference type="EMBL" id="MCZ0859760.1"/>
    </source>
</evidence>
<dbReference type="PROSITE" id="PS51257">
    <property type="entry name" value="PROKAR_LIPOPROTEIN"/>
    <property type="match status" value="1"/>
</dbReference>
<feature type="transmembrane region" description="Helical" evidence="1">
    <location>
        <begin position="44"/>
        <end position="64"/>
    </location>
</feature>
<comment type="caution">
    <text evidence="2">The sequence shown here is derived from an EMBL/GenBank/DDBJ whole genome shotgun (WGS) entry which is preliminary data.</text>
</comment>
<keyword evidence="1" id="KW-1133">Transmembrane helix</keyword>
<gene>
    <name evidence="2" type="ORF">O0S10_00790</name>
</gene>
<evidence type="ECO:0000313" key="3">
    <source>
        <dbReference type="Proteomes" id="UP001141422"/>
    </source>
</evidence>
<protein>
    <recommendedName>
        <fullName evidence="4">Energy-coupling factor transporter transmembrane protein EcfT</fullName>
    </recommendedName>
</protein>
<reference evidence="2" key="1">
    <citation type="submission" date="2022-12" db="EMBL/GenBank/DDBJ databases">
        <title>Isolation and characterisation of novel Methanocorpusculum spp. from native Australian herbivores indicates the genus is ancestrally host-associated.</title>
        <authorList>
            <person name="Volmer J.G."/>
            <person name="Soo R.M."/>
            <person name="Evans P.N."/>
            <person name="Hoedt E.C."/>
            <person name="Astorga Alsina A.L."/>
            <person name="Woodcroft B.J."/>
            <person name="Tyson G.W."/>
            <person name="Hugenholtz P."/>
            <person name="Morrison M."/>
        </authorList>
    </citation>
    <scope>NUCLEOTIDE SEQUENCE</scope>
    <source>
        <strain evidence="2">MG</strain>
    </source>
</reference>
<keyword evidence="1" id="KW-0812">Transmembrane</keyword>
<name>A0ABT4IDE3_9EURY</name>
<dbReference type="RefSeq" id="WP_268923981.1">
    <property type="nucleotide sequence ID" value="NZ_JAPTGB010000002.1"/>
</dbReference>
<feature type="transmembrane region" description="Helical" evidence="1">
    <location>
        <begin position="194"/>
        <end position="212"/>
    </location>
</feature>
<organism evidence="2 3">
    <name type="scientific">Methanocorpusculum petauri</name>
    <dbReference type="NCBI Taxonomy" id="3002863"/>
    <lineage>
        <taxon>Archaea</taxon>
        <taxon>Methanobacteriati</taxon>
        <taxon>Methanobacteriota</taxon>
        <taxon>Stenosarchaea group</taxon>
        <taxon>Methanomicrobia</taxon>
        <taxon>Methanomicrobiales</taxon>
        <taxon>Methanocorpusculaceae</taxon>
        <taxon>Methanocorpusculum</taxon>
    </lineage>
</organism>
<keyword evidence="1" id="KW-0472">Membrane</keyword>
<proteinExistence type="predicted"/>